<dbReference type="Pfam" id="PF13302">
    <property type="entry name" value="Acetyltransf_3"/>
    <property type="match status" value="1"/>
</dbReference>
<dbReference type="Gene3D" id="3.40.630.30">
    <property type="match status" value="1"/>
</dbReference>
<dbReference type="Proteomes" id="UP000683507">
    <property type="component" value="Chromosome"/>
</dbReference>
<dbReference type="InterPro" id="IPR000182">
    <property type="entry name" value="GNAT_dom"/>
</dbReference>
<dbReference type="GO" id="GO:0016747">
    <property type="term" value="F:acyltransferase activity, transferring groups other than amino-acyl groups"/>
    <property type="evidence" value="ECO:0007669"/>
    <property type="project" value="InterPro"/>
</dbReference>
<name>A0A916JN48_9FLAO</name>
<dbReference type="SUPFAM" id="SSF55729">
    <property type="entry name" value="Acyl-CoA N-acyltransferases (Nat)"/>
    <property type="match status" value="1"/>
</dbReference>
<reference evidence="2" key="1">
    <citation type="submission" date="2021-04" db="EMBL/GenBank/DDBJ databases">
        <authorList>
            <person name="Rodrigo-Torres L."/>
            <person name="Arahal R. D."/>
            <person name="Lucena T."/>
        </authorList>
    </citation>
    <scope>NUCLEOTIDE SEQUENCE</scope>
    <source>
        <strain evidence="2">AS29M-1</strain>
    </source>
</reference>
<evidence type="ECO:0000313" key="3">
    <source>
        <dbReference type="Proteomes" id="UP000683507"/>
    </source>
</evidence>
<dbReference type="EC" id="2.3.1.-" evidence="2"/>
<dbReference type="RefSeq" id="WP_258542357.1">
    <property type="nucleotide sequence ID" value="NZ_OU015584.1"/>
</dbReference>
<dbReference type="KEGG" id="ptan:CRYO30217_02137"/>
<keyword evidence="2" id="KW-0808">Transferase</keyword>
<protein>
    <submittedName>
        <fullName evidence="2">Acetyltransferase</fullName>
        <ecNumber evidence="2">2.3.1.-</ecNumber>
    </submittedName>
</protein>
<dbReference type="PROSITE" id="PS51186">
    <property type="entry name" value="GNAT"/>
    <property type="match status" value="1"/>
</dbReference>
<dbReference type="EMBL" id="OU015584">
    <property type="protein sequence ID" value="CAG5083251.1"/>
    <property type="molecule type" value="Genomic_DNA"/>
</dbReference>
<dbReference type="InterPro" id="IPR051531">
    <property type="entry name" value="N-acetyltransferase"/>
</dbReference>
<dbReference type="AlphaFoldDB" id="A0A916JN48"/>
<proteinExistence type="predicted"/>
<dbReference type="PANTHER" id="PTHR43792">
    <property type="entry name" value="GNAT FAMILY, PUTATIVE (AFU_ORTHOLOGUE AFUA_3G00765)-RELATED-RELATED"/>
    <property type="match status" value="1"/>
</dbReference>
<evidence type="ECO:0000313" key="2">
    <source>
        <dbReference type="EMBL" id="CAG5083251.1"/>
    </source>
</evidence>
<feature type="domain" description="N-acetyltransferase" evidence="1">
    <location>
        <begin position="9"/>
        <end position="171"/>
    </location>
</feature>
<keyword evidence="3" id="KW-1185">Reference proteome</keyword>
<dbReference type="InterPro" id="IPR016181">
    <property type="entry name" value="Acyl_CoA_acyltransferase"/>
</dbReference>
<keyword evidence="2" id="KW-0012">Acyltransferase</keyword>
<organism evidence="2 3">
    <name type="scientific">Parvicella tangerina</name>
    <dbReference type="NCBI Taxonomy" id="2829795"/>
    <lineage>
        <taxon>Bacteria</taxon>
        <taxon>Pseudomonadati</taxon>
        <taxon>Bacteroidota</taxon>
        <taxon>Flavobacteriia</taxon>
        <taxon>Flavobacteriales</taxon>
        <taxon>Parvicellaceae</taxon>
        <taxon>Parvicella</taxon>
    </lineage>
</organism>
<evidence type="ECO:0000259" key="1">
    <source>
        <dbReference type="PROSITE" id="PS51186"/>
    </source>
</evidence>
<gene>
    <name evidence="2" type="ORF">CRYO30217_02137</name>
</gene>
<accession>A0A916JN48</accession>
<dbReference type="PANTHER" id="PTHR43792:SF16">
    <property type="entry name" value="N-ACETYLTRANSFERASE DOMAIN-CONTAINING PROTEIN"/>
    <property type="match status" value="1"/>
</dbReference>
<sequence length="179" mass="20721">MKEITTDRLILRKFKLSDVQDIYELDSDPDVHEFLGNNPISTIKECKEIIRGVLDQYEKYDIGRYAIELKETGEMVGWSGLKYETMLPQFGDYYDLGYRLKKAHWGKGIAFEAAVASLNFGFDELKLKKICAAAHVDNGASNHLLTKLGFVYKADFQWKNEPCFWYELTLENWNEIASN</sequence>